<reference evidence="12 13" key="1">
    <citation type="journal article" date="2017" name="Genome Announc.">
        <title>Complete Genome Sequences of Two Acetylene-Fermenting Pelobacter acetylenicus Strains.</title>
        <authorList>
            <person name="Sutton J.M."/>
            <person name="Baesman S.M."/>
            <person name="Fierst J.L."/>
            <person name="Poret-Peterson A.T."/>
            <person name="Oremland R.S."/>
            <person name="Dunlap D.S."/>
            <person name="Akob D.M."/>
        </authorList>
    </citation>
    <scope>NUCLEOTIDE SEQUENCE [LARGE SCALE GENOMIC DNA]</scope>
    <source>
        <strain evidence="12 13">SFB93</strain>
    </source>
</reference>
<evidence type="ECO:0000256" key="3">
    <source>
        <dbReference type="ARBA" id="ARBA00022475"/>
    </source>
</evidence>
<gene>
    <name evidence="12" type="ORF">A7E78_10675</name>
</gene>
<dbReference type="InterPro" id="IPR003439">
    <property type="entry name" value="ABC_transporter-like_ATP-bd"/>
</dbReference>
<keyword evidence="6" id="KW-0067">ATP-binding</keyword>
<organism evidence="12 13">
    <name type="scientific">Syntrophotalea acetylenivorans</name>
    <dbReference type="NCBI Taxonomy" id="1842532"/>
    <lineage>
        <taxon>Bacteria</taxon>
        <taxon>Pseudomonadati</taxon>
        <taxon>Thermodesulfobacteriota</taxon>
        <taxon>Desulfuromonadia</taxon>
        <taxon>Desulfuromonadales</taxon>
        <taxon>Syntrophotaleaceae</taxon>
        <taxon>Syntrophotalea</taxon>
    </lineage>
</organism>
<keyword evidence="5" id="KW-0547">Nucleotide-binding</keyword>
<dbReference type="SUPFAM" id="SSF52540">
    <property type="entry name" value="P-loop containing nucleoside triphosphate hydrolases"/>
    <property type="match status" value="1"/>
</dbReference>
<dbReference type="PANTHER" id="PTHR43394">
    <property type="entry name" value="ATP-DEPENDENT PERMEASE MDL1, MITOCHONDRIAL"/>
    <property type="match status" value="1"/>
</dbReference>
<keyword evidence="2" id="KW-0813">Transport</keyword>
<feature type="transmembrane region" description="Helical" evidence="9">
    <location>
        <begin position="175"/>
        <end position="193"/>
    </location>
</feature>
<feature type="domain" description="ABC transporter" evidence="10">
    <location>
        <begin position="349"/>
        <end position="581"/>
    </location>
</feature>
<dbReference type="GO" id="GO:0005886">
    <property type="term" value="C:plasma membrane"/>
    <property type="evidence" value="ECO:0007669"/>
    <property type="project" value="UniProtKB-SubCell"/>
</dbReference>
<evidence type="ECO:0000256" key="4">
    <source>
        <dbReference type="ARBA" id="ARBA00022692"/>
    </source>
</evidence>
<evidence type="ECO:0000313" key="13">
    <source>
        <dbReference type="Proteomes" id="UP000182517"/>
    </source>
</evidence>
<evidence type="ECO:0000313" key="12">
    <source>
        <dbReference type="EMBL" id="APG28268.1"/>
    </source>
</evidence>
<dbReference type="Pfam" id="PF00664">
    <property type="entry name" value="ABC_membrane"/>
    <property type="match status" value="1"/>
</dbReference>
<dbReference type="InterPro" id="IPR017871">
    <property type="entry name" value="ABC_transporter-like_CS"/>
</dbReference>
<dbReference type="PROSITE" id="PS50929">
    <property type="entry name" value="ABC_TM1F"/>
    <property type="match status" value="1"/>
</dbReference>
<dbReference type="OrthoDB" id="5480201at2"/>
<keyword evidence="13" id="KW-1185">Reference proteome</keyword>
<evidence type="ECO:0000256" key="2">
    <source>
        <dbReference type="ARBA" id="ARBA00022448"/>
    </source>
</evidence>
<dbReference type="SUPFAM" id="SSF90123">
    <property type="entry name" value="ABC transporter transmembrane region"/>
    <property type="match status" value="1"/>
</dbReference>
<dbReference type="Proteomes" id="UP000182517">
    <property type="component" value="Chromosome"/>
</dbReference>
<keyword evidence="8 9" id="KW-0472">Membrane</keyword>
<dbReference type="RefSeq" id="WP_072284268.1">
    <property type="nucleotide sequence ID" value="NZ_CP015519.1"/>
</dbReference>
<evidence type="ECO:0008006" key="14">
    <source>
        <dbReference type="Google" id="ProtNLM"/>
    </source>
</evidence>
<dbReference type="GO" id="GO:0005524">
    <property type="term" value="F:ATP binding"/>
    <property type="evidence" value="ECO:0007669"/>
    <property type="project" value="UniProtKB-KW"/>
</dbReference>
<dbReference type="Gene3D" id="3.40.50.300">
    <property type="entry name" value="P-loop containing nucleotide triphosphate hydrolases"/>
    <property type="match status" value="1"/>
</dbReference>
<dbReference type="InterPro" id="IPR039421">
    <property type="entry name" value="Type_1_exporter"/>
</dbReference>
<feature type="transmembrane region" description="Helical" evidence="9">
    <location>
        <begin position="146"/>
        <end position="169"/>
    </location>
</feature>
<dbReference type="InterPro" id="IPR027417">
    <property type="entry name" value="P-loop_NTPase"/>
</dbReference>
<dbReference type="AlphaFoldDB" id="A0A1L3GRI8"/>
<keyword evidence="7 9" id="KW-1133">Transmembrane helix</keyword>
<dbReference type="InterPro" id="IPR003593">
    <property type="entry name" value="AAA+_ATPase"/>
</dbReference>
<dbReference type="CDD" id="cd18544">
    <property type="entry name" value="ABC_6TM_TmrA_like"/>
    <property type="match status" value="1"/>
</dbReference>
<feature type="domain" description="ABC transmembrane type-1" evidence="11">
    <location>
        <begin position="44"/>
        <end position="318"/>
    </location>
</feature>
<dbReference type="PROSITE" id="PS00211">
    <property type="entry name" value="ABC_TRANSPORTER_1"/>
    <property type="match status" value="1"/>
</dbReference>
<dbReference type="PANTHER" id="PTHR43394:SF1">
    <property type="entry name" value="ATP-BINDING CASSETTE SUB-FAMILY B MEMBER 10, MITOCHONDRIAL"/>
    <property type="match status" value="1"/>
</dbReference>
<evidence type="ECO:0000256" key="8">
    <source>
        <dbReference type="ARBA" id="ARBA00023136"/>
    </source>
</evidence>
<protein>
    <recommendedName>
        <fullName evidence="14">ABC transporter ATP-binding protein</fullName>
    </recommendedName>
</protein>
<evidence type="ECO:0000259" key="11">
    <source>
        <dbReference type="PROSITE" id="PS50929"/>
    </source>
</evidence>
<dbReference type="InterPro" id="IPR036640">
    <property type="entry name" value="ABC1_TM_sf"/>
</dbReference>
<dbReference type="STRING" id="1842532.A7E78_10675"/>
<evidence type="ECO:0000256" key="1">
    <source>
        <dbReference type="ARBA" id="ARBA00004651"/>
    </source>
</evidence>
<proteinExistence type="predicted"/>
<dbReference type="Pfam" id="PF00005">
    <property type="entry name" value="ABC_tran"/>
    <property type="match status" value="1"/>
</dbReference>
<sequence>MKRGMFDMDEVTGRSLDWSLFRRFLGLVVPYRRSAAGAMLLLPLSTAARLVQPYLVKIAIDEHIVPAQLAGLEWIVALFLFTVFGESLLGFGQAYLAQGVGQRIMADLRKNGFSRLLRLPVSFFDRHPSGRLVTRLSGDVENVGELFGSGVAAAFGELFSLVFIVGLMWWLNPELTLVAFTLIPLLLLILWLFRRSMRGAMRQVRSRVADLNGYLAERLAGIHEVQLFGQEQRTLEEFGDLQERYRQSSFRAIHWDAFLFSALETLSALAIAGILWRGGSGVLAGTATFGTLVAFIEYVQRFFAPLRKLSAQYSLLQSSNASLERLFQLLDEPPEETGNPLPGGGKGALRLEQVSFSYDGRTPVLKNIDLSIEPGQTVALVGDTGSGKTTIGRLLLRFYQPGSGRILLDGDDLAGLDPELVRQRIGWVAQDPFLFAGTVRNNLDPRRFHNDQELFKLIKRSGCSTVVERLGGLQGRIEERGKNLSAGERQLLCLVRALVQQPAIIVFDEATSRLDAGTEALVKAEMDQARKGRSALIIAHRLRSVSTADRIHVLHHGCIRESGSHDQLLAENGLYARLWRLQDLANGSEEL</sequence>
<accession>A0A1L3GRI8</accession>
<evidence type="ECO:0000256" key="9">
    <source>
        <dbReference type="SAM" id="Phobius"/>
    </source>
</evidence>
<evidence type="ECO:0000256" key="6">
    <source>
        <dbReference type="ARBA" id="ARBA00022840"/>
    </source>
</evidence>
<evidence type="ECO:0000259" key="10">
    <source>
        <dbReference type="PROSITE" id="PS50893"/>
    </source>
</evidence>
<comment type="subcellular location">
    <subcellularLocation>
        <location evidence="1">Cell membrane</location>
        <topology evidence="1">Multi-pass membrane protein</topology>
    </subcellularLocation>
</comment>
<dbReference type="GO" id="GO:0015421">
    <property type="term" value="F:ABC-type oligopeptide transporter activity"/>
    <property type="evidence" value="ECO:0007669"/>
    <property type="project" value="TreeGrafter"/>
</dbReference>
<evidence type="ECO:0000256" key="5">
    <source>
        <dbReference type="ARBA" id="ARBA00022741"/>
    </source>
</evidence>
<dbReference type="PROSITE" id="PS50893">
    <property type="entry name" value="ABC_TRANSPORTER_2"/>
    <property type="match status" value="1"/>
</dbReference>
<evidence type="ECO:0000256" key="7">
    <source>
        <dbReference type="ARBA" id="ARBA00022989"/>
    </source>
</evidence>
<dbReference type="InterPro" id="IPR011527">
    <property type="entry name" value="ABC1_TM_dom"/>
</dbReference>
<dbReference type="GO" id="GO:0016887">
    <property type="term" value="F:ATP hydrolysis activity"/>
    <property type="evidence" value="ECO:0007669"/>
    <property type="project" value="InterPro"/>
</dbReference>
<keyword evidence="4 9" id="KW-0812">Transmembrane</keyword>
<dbReference type="SMART" id="SM00382">
    <property type="entry name" value="AAA"/>
    <property type="match status" value="1"/>
</dbReference>
<feature type="transmembrane region" description="Helical" evidence="9">
    <location>
        <begin position="71"/>
        <end position="96"/>
    </location>
</feature>
<name>A0A1L3GRI8_9BACT</name>
<feature type="transmembrane region" description="Helical" evidence="9">
    <location>
        <begin position="282"/>
        <end position="299"/>
    </location>
</feature>
<dbReference type="Gene3D" id="1.20.1560.10">
    <property type="entry name" value="ABC transporter type 1, transmembrane domain"/>
    <property type="match status" value="1"/>
</dbReference>
<dbReference type="KEGG" id="pef:A7E78_10675"/>
<keyword evidence="3" id="KW-1003">Cell membrane</keyword>
<dbReference type="EMBL" id="CP015519">
    <property type="protein sequence ID" value="APG28268.1"/>
    <property type="molecule type" value="Genomic_DNA"/>
</dbReference>
<dbReference type="FunFam" id="3.40.50.300:FF:000299">
    <property type="entry name" value="ABC transporter ATP-binding protein/permease"/>
    <property type="match status" value="1"/>
</dbReference>